<comment type="caution">
    <text evidence="1">The sequence shown here is derived from an EMBL/GenBank/DDBJ whole genome shotgun (WGS) entry which is preliminary data.</text>
</comment>
<name>A0ABV9JPC9_9GAMM</name>
<dbReference type="Proteomes" id="UP001595962">
    <property type="component" value="Unassembled WGS sequence"/>
</dbReference>
<evidence type="ECO:0000313" key="1">
    <source>
        <dbReference type="EMBL" id="MFC4656050.1"/>
    </source>
</evidence>
<accession>A0ABV9JPC9</accession>
<reference evidence="2" key="1">
    <citation type="journal article" date="2019" name="Int. J. Syst. Evol. Microbiol.">
        <title>The Global Catalogue of Microorganisms (GCM) 10K type strain sequencing project: providing services to taxonomists for standard genome sequencing and annotation.</title>
        <authorList>
            <consortium name="The Broad Institute Genomics Platform"/>
            <consortium name="The Broad Institute Genome Sequencing Center for Infectious Disease"/>
            <person name="Wu L."/>
            <person name="Ma J."/>
        </authorList>
    </citation>
    <scope>NUCLEOTIDE SEQUENCE [LARGE SCALE GENOMIC DNA]</scope>
    <source>
        <strain evidence="2">DT28</strain>
    </source>
</reference>
<dbReference type="EMBL" id="JBHSGB010000012">
    <property type="protein sequence ID" value="MFC4656050.1"/>
    <property type="molecule type" value="Genomic_DNA"/>
</dbReference>
<evidence type="ECO:0000313" key="2">
    <source>
        <dbReference type="Proteomes" id="UP001595962"/>
    </source>
</evidence>
<protein>
    <recommendedName>
        <fullName evidence="3">Integrase</fullName>
    </recommendedName>
</protein>
<proteinExistence type="predicted"/>
<keyword evidence="2" id="KW-1185">Reference proteome</keyword>
<sequence>MSGKKFQLLPKEIEPIAPALTSTHSQPQIAINSLPTSTIVKFPENNSTLRNFDFCRFYGKGFNEIVFACQHTIEHLLSESISTHQSSLSIVSIAGYCYIGARNLFDFCSLLHASVKNDITLSSVTPKYIIEYIQYIKGLTLAPASQKTSYTLTKSLLIACHRAGYLPDVDIKTLFPRNPFPHSNKQMKGERPLSQHEKRYLVLALKSEMSRILSSDMPLSSYDLAVCVLAIGISTGMNPTPVLSLPIDCLQPHPLKANLRLLVAFKRRGNSTHLVSLRQSEDIALLQSVKLNVANTIDMLIERNAALRMHYSNPNHLLVYQSESGGNYGAVRPLRLNTLWMSIQNLIEKHALKDDDGRSMKLSMMRLRKTYINRIWELSGQDPLITARHGKHNPDTANKHYWEAPPEAERNMRFIGETRIKQLLDVTHIPADRTAIARCTDPRYGHLAPKNGTVCMDVLNCFRCKSFVVTEDDLYRLYSFYWAVVNERGSFGAKRWEKYLRHIIRIIDNDIGPQFDTGRVNAAREQAKTSPHPFWRSLDMVRLTQ</sequence>
<gene>
    <name evidence="1" type="ORF">ACFO3I_13630</name>
</gene>
<evidence type="ECO:0008006" key="3">
    <source>
        <dbReference type="Google" id="ProtNLM"/>
    </source>
</evidence>
<dbReference type="RefSeq" id="WP_377334763.1">
    <property type="nucleotide sequence ID" value="NZ_JBHSGB010000012.1"/>
</dbReference>
<organism evidence="1 2">
    <name type="scientific">Rheinheimera marina</name>
    <dbReference type="NCBI Taxonomy" id="1774958"/>
    <lineage>
        <taxon>Bacteria</taxon>
        <taxon>Pseudomonadati</taxon>
        <taxon>Pseudomonadota</taxon>
        <taxon>Gammaproteobacteria</taxon>
        <taxon>Chromatiales</taxon>
        <taxon>Chromatiaceae</taxon>
        <taxon>Rheinheimera</taxon>
    </lineage>
</organism>